<sequence>MRAEPFKNTSHLREVKNTFAEYLQEILDANGHVRDTISRRPKSGDQITPMMNEVRALTFDERRNFYRVERIDQQRAWYVSKVKLNRRHFVAWIVFCVTVQSSAIILALARASNPEILSIWPMEPLLVAASAAIGWIQIKKFNELASAYSLTAHEIGIIQTRIQDVETDDDFSDFVNEAELAFSREHTQWVARQHE</sequence>
<feature type="domain" description="SMODS and SLOG-associating 2TM effector" evidence="3">
    <location>
        <begin position="1"/>
        <end position="63"/>
    </location>
</feature>
<evidence type="ECO:0008006" key="6">
    <source>
        <dbReference type="Google" id="ProtNLM"/>
    </source>
</evidence>
<dbReference type="Pfam" id="PF18184">
    <property type="entry name" value="SLATT_3"/>
    <property type="match status" value="1"/>
</dbReference>
<dbReference type="EMBL" id="BMFJ01000001">
    <property type="protein sequence ID" value="GGE29209.1"/>
    <property type="molecule type" value="Genomic_DNA"/>
</dbReference>
<feature type="transmembrane region" description="Helical" evidence="1">
    <location>
        <begin position="117"/>
        <end position="136"/>
    </location>
</feature>
<evidence type="ECO:0000313" key="5">
    <source>
        <dbReference type="Proteomes" id="UP000612855"/>
    </source>
</evidence>
<dbReference type="Proteomes" id="UP000612855">
    <property type="component" value="Unassembled WGS sequence"/>
</dbReference>
<dbReference type="InterPro" id="IPR040884">
    <property type="entry name" value="SLATT_1"/>
</dbReference>
<dbReference type="AlphaFoldDB" id="A0A917A6P1"/>
<evidence type="ECO:0000313" key="4">
    <source>
        <dbReference type="EMBL" id="GGE29209.1"/>
    </source>
</evidence>
<dbReference type="NCBIfam" id="NF033610">
    <property type="entry name" value="SLATT_3"/>
    <property type="match status" value="1"/>
</dbReference>
<dbReference type="Pfam" id="PF18181">
    <property type="entry name" value="SLATT_1"/>
    <property type="match status" value="1"/>
</dbReference>
<gene>
    <name evidence="4" type="ORF">GCM10011360_16650</name>
</gene>
<keyword evidence="1" id="KW-1133">Transmembrane helix</keyword>
<evidence type="ECO:0000259" key="2">
    <source>
        <dbReference type="Pfam" id="PF18181"/>
    </source>
</evidence>
<proteinExistence type="predicted"/>
<organism evidence="4 5">
    <name type="scientific">Primorskyibacter flagellatus</name>
    <dbReference type="NCBI Taxonomy" id="1387277"/>
    <lineage>
        <taxon>Bacteria</taxon>
        <taxon>Pseudomonadati</taxon>
        <taxon>Pseudomonadota</taxon>
        <taxon>Alphaproteobacteria</taxon>
        <taxon>Rhodobacterales</taxon>
        <taxon>Roseobacteraceae</taxon>
        <taxon>Primorskyibacter</taxon>
    </lineage>
</organism>
<dbReference type="NCBIfam" id="NF033634">
    <property type="entry name" value="SLATT_1"/>
    <property type="match status" value="1"/>
</dbReference>
<dbReference type="InterPro" id="IPR041116">
    <property type="entry name" value="SLATT_3"/>
</dbReference>
<evidence type="ECO:0000256" key="1">
    <source>
        <dbReference type="SAM" id="Phobius"/>
    </source>
</evidence>
<keyword evidence="1" id="KW-0472">Membrane</keyword>
<comment type="caution">
    <text evidence="4">The sequence shown here is derived from an EMBL/GenBank/DDBJ whole genome shotgun (WGS) entry which is preliminary data.</text>
</comment>
<keyword evidence="1" id="KW-0812">Transmembrane</keyword>
<feature type="domain" description="SMODS and SLOG-associating 2TM effector" evidence="2">
    <location>
        <begin position="66"/>
        <end position="189"/>
    </location>
</feature>
<name>A0A917A6P1_9RHOB</name>
<reference evidence="5" key="1">
    <citation type="journal article" date="2019" name="Int. J. Syst. Evol. Microbiol.">
        <title>The Global Catalogue of Microorganisms (GCM) 10K type strain sequencing project: providing services to taxonomists for standard genome sequencing and annotation.</title>
        <authorList>
            <consortium name="The Broad Institute Genomics Platform"/>
            <consortium name="The Broad Institute Genome Sequencing Center for Infectious Disease"/>
            <person name="Wu L."/>
            <person name="Ma J."/>
        </authorList>
    </citation>
    <scope>NUCLEOTIDE SEQUENCE [LARGE SCALE GENOMIC DNA]</scope>
    <source>
        <strain evidence="5">CGMCC 1.12664</strain>
    </source>
</reference>
<feature type="transmembrane region" description="Helical" evidence="1">
    <location>
        <begin position="89"/>
        <end position="111"/>
    </location>
</feature>
<evidence type="ECO:0000259" key="3">
    <source>
        <dbReference type="Pfam" id="PF18184"/>
    </source>
</evidence>
<protein>
    <recommendedName>
        <fullName evidence="6">SMODS and SLOG-associating 2TM effector domain-containing protein</fullName>
    </recommendedName>
</protein>
<keyword evidence="5" id="KW-1185">Reference proteome</keyword>
<accession>A0A917A6P1</accession>